<dbReference type="EC" id="1.18.1.3" evidence="7"/>
<sequence length="405" mass="44106">MTDRLVIVGAGQAAFALAAKLRALKDVRPITLVGAEEVHPYQRPPLSKKYLLGEMAFDRLTFRPDAWYAENDVDVRLSTFVEEIDRNAQRIRMQDGSTLDYATLALTTGATPRQLPPSVGGDLDGVYVMRAKRDADELAGEMRAGRRLLVIGGGYIGLEAAAVARHLGVEVTLIEMADRILSRVASGETAEIIRKIHLEHGVSIREKTGLVRLIGKDGRVSGAELSDGTTIELDFVLVGIGVTPNDRLAQESSLDVGNGVIVDAFGRTSDPHIVAAGDCTLLPWKGRHVRLESVQNAVDQAEAIAGILAGGSVPYEPKPWFWSDQYDVKLQIAGFNLGYDERLVRPGAREGSVSVWYFREGRFLAVDAINDAKAYVTGKKLLDLGREPDRRLLADPSADLKQLLA</sequence>
<accession>A0ABV2H6F4</accession>
<dbReference type="GO" id="GO:0008860">
    <property type="term" value="F:ferredoxin-NAD+ reductase activity"/>
    <property type="evidence" value="ECO:0007669"/>
    <property type="project" value="UniProtKB-EC"/>
</dbReference>
<comment type="cofactor">
    <cofactor evidence="1">
        <name>FAD</name>
        <dbReference type="ChEBI" id="CHEBI:57692"/>
    </cofactor>
</comment>
<dbReference type="Proteomes" id="UP001549031">
    <property type="component" value="Unassembled WGS sequence"/>
</dbReference>
<dbReference type="SUPFAM" id="SSF51905">
    <property type="entry name" value="FAD/NAD(P)-binding domain"/>
    <property type="match status" value="1"/>
</dbReference>
<dbReference type="PANTHER" id="PTHR43557">
    <property type="entry name" value="APOPTOSIS-INDUCING FACTOR 1"/>
    <property type="match status" value="1"/>
</dbReference>
<evidence type="ECO:0000313" key="8">
    <source>
        <dbReference type="Proteomes" id="UP001549031"/>
    </source>
</evidence>
<keyword evidence="3" id="KW-0274">FAD</keyword>
<dbReference type="Gene3D" id="3.30.390.30">
    <property type="match status" value="1"/>
</dbReference>
<dbReference type="InterPro" id="IPR050446">
    <property type="entry name" value="FAD-oxidoreductase/Apoptosis"/>
</dbReference>
<keyword evidence="4 7" id="KW-0560">Oxidoreductase</keyword>
<dbReference type="SUPFAM" id="SSF55424">
    <property type="entry name" value="FAD/NAD-linked reductases, dimerisation (C-terminal) domain"/>
    <property type="match status" value="1"/>
</dbReference>
<reference evidence="7 8" key="1">
    <citation type="submission" date="2024-06" db="EMBL/GenBank/DDBJ databases">
        <title>Genomic Encyclopedia of Type Strains, Phase IV (KMG-IV): sequencing the most valuable type-strain genomes for metagenomic binning, comparative biology and taxonomic classification.</title>
        <authorList>
            <person name="Goeker M."/>
        </authorList>
    </citation>
    <scope>NUCLEOTIDE SEQUENCE [LARGE SCALE GENOMIC DNA]</scope>
    <source>
        <strain evidence="7 8">DSM 105042</strain>
    </source>
</reference>
<evidence type="ECO:0000259" key="6">
    <source>
        <dbReference type="Pfam" id="PF14759"/>
    </source>
</evidence>
<evidence type="ECO:0000256" key="1">
    <source>
        <dbReference type="ARBA" id="ARBA00001974"/>
    </source>
</evidence>
<dbReference type="SUPFAM" id="SSF51971">
    <property type="entry name" value="Nucleotide-binding domain"/>
    <property type="match status" value="1"/>
</dbReference>
<dbReference type="PRINTS" id="PR00411">
    <property type="entry name" value="PNDRDTASEI"/>
</dbReference>
<evidence type="ECO:0000259" key="5">
    <source>
        <dbReference type="Pfam" id="PF07992"/>
    </source>
</evidence>
<dbReference type="InterPro" id="IPR028202">
    <property type="entry name" value="Reductase_C"/>
</dbReference>
<dbReference type="Pfam" id="PF07992">
    <property type="entry name" value="Pyr_redox_2"/>
    <property type="match status" value="1"/>
</dbReference>
<evidence type="ECO:0000313" key="7">
    <source>
        <dbReference type="EMBL" id="MET3586113.1"/>
    </source>
</evidence>
<dbReference type="EMBL" id="JBEPLJ010000007">
    <property type="protein sequence ID" value="MET3586113.1"/>
    <property type="molecule type" value="Genomic_DNA"/>
</dbReference>
<feature type="domain" description="Reductase C-terminal" evidence="6">
    <location>
        <begin position="320"/>
        <end position="404"/>
    </location>
</feature>
<organism evidence="7 8">
    <name type="scientific">Pseudorhizobium tarimense</name>
    <dbReference type="NCBI Taxonomy" id="1079109"/>
    <lineage>
        <taxon>Bacteria</taxon>
        <taxon>Pseudomonadati</taxon>
        <taxon>Pseudomonadota</taxon>
        <taxon>Alphaproteobacteria</taxon>
        <taxon>Hyphomicrobiales</taxon>
        <taxon>Rhizobiaceae</taxon>
        <taxon>Rhizobium/Agrobacterium group</taxon>
        <taxon>Pseudorhizobium</taxon>
    </lineage>
</organism>
<keyword evidence="2" id="KW-0285">Flavoprotein</keyword>
<dbReference type="Gene3D" id="3.50.50.60">
    <property type="entry name" value="FAD/NAD(P)-binding domain"/>
    <property type="match status" value="2"/>
</dbReference>
<feature type="domain" description="FAD/NAD(P)-binding" evidence="5">
    <location>
        <begin position="4"/>
        <end position="301"/>
    </location>
</feature>
<dbReference type="PANTHER" id="PTHR43557:SF2">
    <property type="entry name" value="RIESKE DOMAIN-CONTAINING PROTEIN-RELATED"/>
    <property type="match status" value="1"/>
</dbReference>
<dbReference type="Pfam" id="PF14759">
    <property type="entry name" value="Reductase_C"/>
    <property type="match status" value="1"/>
</dbReference>
<dbReference type="GO" id="GO:0051213">
    <property type="term" value="F:dioxygenase activity"/>
    <property type="evidence" value="ECO:0007669"/>
    <property type="project" value="UniProtKB-KW"/>
</dbReference>
<evidence type="ECO:0000256" key="4">
    <source>
        <dbReference type="ARBA" id="ARBA00023002"/>
    </source>
</evidence>
<dbReference type="InterPro" id="IPR023753">
    <property type="entry name" value="FAD/NAD-binding_dom"/>
</dbReference>
<keyword evidence="8" id="KW-1185">Reference proteome</keyword>
<protein>
    <submittedName>
        <fullName evidence="7">3-phenylpropionate/trans-cinnamate dioxygenase ferredoxin reductase subunit</fullName>
        <ecNumber evidence="7">1.18.1.3</ecNumber>
    </submittedName>
</protein>
<dbReference type="InterPro" id="IPR036188">
    <property type="entry name" value="FAD/NAD-bd_sf"/>
</dbReference>
<name>A0ABV2H6F4_9HYPH</name>
<keyword evidence="7" id="KW-0223">Dioxygenase</keyword>
<gene>
    <name evidence="7" type="ORF">ABID21_002228</name>
</gene>
<dbReference type="RefSeq" id="WP_247243798.1">
    <property type="nucleotide sequence ID" value="NZ_JALJRA010000007.1"/>
</dbReference>
<evidence type="ECO:0000256" key="2">
    <source>
        <dbReference type="ARBA" id="ARBA00022630"/>
    </source>
</evidence>
<comment type="caution">
    <text evidence="7">The sequence shown here is derived from an EMBL/GenBank/DDBJ whole genome shotgun (WGS) entry which is preliminary data.</text>
</comment>
<dbReference type="InterPro" id="IPR016156">
    <property type="entry name" value="FAD/NAD-linked_Rdtase_dimer_sf"/>
</dbReference>
<dbReference type="PRINTS" id="PR00368">
    <property type="entry name" value="FADPNR"/>
</dbReference>
<proteinExistence type="predicted"/>
<evidence type="ECO:0000256" key="3">
    <source>
        <dbReference type="ARBA" id="ARBA00022827"/>
    </source>
</evidence>